<dbReference type="RefSeq" id="WP_311351174.1">
    <property type="nucleotide sequence ID" value="NZ_JAVRHR010000002.1"/>
</dbReference>
<comment type="caution">
    <text evidence="1">The sequence shown here is derived from an EMBL/GenBank/DDBJ whole genome shotgun (WGS) entry which is preliminary data.</text>
</comment>
<dbReference type="Proteomes" id="UP001255246">
    <property type="component" value="Unassembled WGS sequence"/>
</dbReference>
<dbReference type="Pfam" id="PF19643">
    <property type="entry name" value="DUF6146"/>
    <property type="match status" value="1"/>
</dbReference>
<gene>
    <name evidence="1" type="ORF">RM706_10460</name>
</gene>
<dbReference type="InterPro" id="IPR046144">
    <property type="entry name" value="DUF6146"/>
</dbReference>
<proteinExistence type="predicted"/>
<protein>
    <submittedName>
        <fullName evidence="1">DUF6146 family protein</fullName>
    </submittedName>
</protein>
<accession>A0ABU3AC45</accession>
<organism evidence="1 2">
    <name type="scientific">Croceitalea rosinachiae</name>
    <dbReference type="NCBI Taxonomy" id="3075596"/>
    <lineage>
        <taxon>Bacteria</taxon>
        <taxon>Pseudomonadati</taxon>
        <taxon>Bacteroidota</taxon>
        <taxon>Flavobacteriia</taxon>
        <taxon>Flavobacteriales</taxon>
        <taxon>Flavobacteriaceae</taxon>
        <taxon>Croceitalea</taxon>
    </lineage>
</organism>
<name>A0ABU3AC45_9FLAO</name>
<sequence length="153" mass="18676">MKKKQIHCFFILIMLFLVNITLHGQEEEVVVLTETEKEIFETSDDSNENEISEESEYDIVIMDVGFNTWLNRIAQPKGYYSQGFMENRNYLYVLEWNRRVLQPSVFDPLLYELRINYEQNVDYGYDVNYQLYNYFIYFQRRYNQRLGPFLPRI</sequence>
<keyword evidence="2" id="KW-1185">Reference proteome</keyword>
<reference evidence="1 2" key="1">
    <citation type="submission" date="2023-09" db="EMBL/GenBank/DDBJ databases">
        <authorList>
            <person name="Rey-Velasco X."/>
        </authorList>
    </citation>
    <scope>NUCLEOTIDE SEQUENCE [LARGE SCALE GENOMIC DNA]</scope>
    <source>
        <strain evidence="1 2">F388</strain>
    </source>
</reference>
<dbReference type="EMBL" id="JAVRHR010000002">
    <property type="protein sequence ID" value="MDT0607455.1"/>
    <property type="molecule type" value="Genomic_DNA"/>
</dbReference>
<evidence type="ECO:0000313" key="1">
    <source>
        <dbReference type="EMBL" id="MDT0607455.1"/>
    </source>
</evidence>
<evidence type="ECO:0000313" key="2">
    <source>
        <dbReference type="Proteomes" id="UP001255246"/>
    </source>
</evidence>